<dbReference type="SUPFAM" id="SSF55120">
    <property type="entry name" value="Pseudouridine synthase"/>
    <property type="match status" value="1"/>
</dbReference>
<evidence type="ECO:0000256" key="7">
    <source>
        <dbReference type="RuleBase" id="RU362028"/>
    </source>
</evidence>
<dbReference type="EC" id="5.4.99.-" evidence="7"/>
<dbReference type="Gene3D" id="3.30.2350.10">
    <property type="entry name" value="Pseudouridine synthase"/>
    <property type="match status" value="1"/>
</dbReference>
<evidence type="ECO:0000256" key="8">
    <source>
        <dbReference type="SAM" id="MobiDB-lite"/>
    </source>
</evidence>
<dbReference type="InterPro" id="IPR020103">
    <property type="entry name" value="PsdUridine_synth_cat_dom_sf"/>
</dbReference>
<reference evidence="10" key="2">
    <citation type="journal article" date="2023" name="Science">
        <title>Genomic signatures of disease resistance in endangered staghorn corals.</title>
        <authorList>
            <person name="Vollmer S.V."/>
            <person name="Selwyn J.D."/>
            <person name="Despard B.A."/>
            <person name="Roesel C.L."/>
        </authorList>
    </citation>
    <scope>NUCLEOTIDE SEQUENCE</scope>
    <source>
        <strain evidence="10">K2</strain>
    </source>
</reference>
<evidence type="ECO:0000256" key="4">
    <source>
        <dbReference type="ARBA" id="ARBA00023235"/>
    </source>
</evidence>
<comment type="similarity">
    <text evidence="1 7">Belongs to the pseudouridine synthase RluA family.</text>
</comment>
<keyword evidence="3" id="KW-0507">mRNA processing</keyword>
<comment type="catalytic activity">
    <reaction evidence="7">
        <text>a uridine in RNA = a pseudouridine in RNA</text>
        <dbReference type="Rhea" id="RHEA:48348"/>
        <dbReference type="Rhea" id="RHEA-COMP:12068"/>
        <dbReference type="Rhea" id="RHEA-COMP:12069"/>
        <dbReference type="ChEBI" id="CHEBI:65314"/>
        <dbReference type="ChEBI" id="CHEBI:65315"/>
    </reaction>
</comment>
<feature type="compositionally biased region" description="Basic and acidic residues" evidence="8">
    <location>
        <begin position="1"/>
        <end position="13"/>
    </location>
</feature>
<keyword evidence="2" id="KW-0597">Phosphoprotein</keyword>
<evidence type="ECO:0000313" key="11">
    <source>
        <dbReference type="Proteomes" id="UP001249851"/>
    </source>
</evidence>
<evidence type="ECO:0000256" key="5">
    <source>
        <dbReference type="ARBA" id="ARBA00057241"/>
    </source>
</evidence>
<organism evidence="10 11">
    <name type="scientific">Acropora cervicornis</name>
    <name type="common">Staghorn coral</name>
    <dbReference type="NCBI Taxonomy" id="6130"/>
    <lineage>
        <taxon>Eukaryota</taxon>
        <taxon>Metazoa</taxon>
        <taxon>Cnidaria</taxon>
        <taxon>Anthozoa</taxon>
        <taxon>Hexacorallia</taxon>
        <taxon>Scleractinia</taxon>
        <taxon>Astrocoeniina</taxon>
        <taxon>Acroporidae</taxon>
        <taxon>Acropora</taxon>
    </lineage>
</organism>
<comment type="caution">
    <text evidence="10">The sequence shown here is derived from an EMBL/GenBank/DDBJ whole genome shotgun (WGS) entry which is preliminary data.</text>
</comment>
<evidence type="ECO:0000256" key="1">
    <source>
        <dbReference type="ARBA" id="ARBA00010876"/>
    </source>
</evidence>
<gene>
    <name evidence="10" type="ORF">P5673_028913</name>
</gene>
<comment type="function">
    <text evidence="5">Pseudouridine synthase that catalyzes pseudouridylation of mRNAs.</text>
</comment>
<evidence type="ECO:0000256" key="3">
    <source>
        <dbReference type="ARBA" id="ARBA00022664"/>
    </source>
</evidence>
<feature type="active site" evidence="6">
    <location>
        <position position="140"/>
    </location>
</feature>
<dbReference type="InterPro" id="IPR006225">
    <property type="entry name" value="PsdUridine_synth_RluC/D"/>
</dbReference>
<name>A0AAD9UUR0_ACRCE</name>
<dbReference type="GO" id="GO:0000455">
    <property type="term" value="P:enzyme-directed rRNA pseudouridine synthesis"/>
    <property type="evidence" value="ECO:0007669"/>
    <property type="project" value="TreeGrafter"/>
</dbReference>
<feature type="domain" description="Pseudouridine synthase RsuA/RluA-like" evidence="9">
    <location>
        <begin position="97"/>
        <end position="243"/>
    </location>
</feature>
<protein>
    <recommendedName>
        <fullName evidence="7">Pseudouridine synthase</fullName>
        <ecNumber evidence="7">5.4.99.-</ecNumber>
    </recommendedName>
</protein>
<evidence type="ECO:0000256" key="2">
    <source>
        <dbReference type="ARBA" id="ARBA00022553"/>
    </source>
</evidence>
<dbReference type="NCBIfam" id="TIGR00005">
    <property type="entry name" value="rluA_subfam"/>
    <property type="match status" value="1"/>
</dbReference>
<dbReference type="Pfam" id="PF00849">
    <property type="entry name" value="PseudoU_synth_2"/>
    <property type="match status" value="1"/>
</dbReference>
<dbReference type="InterPro" id="IPR006224">
    <property type="entry name" value="PsdUridine_synth_RluA-like_CS"/>
</dbReference>
<dbReference type="PANTHER" id="PTHR21600">
    <property type="entry name" value="MITOCHONDRIAL RNA PSEUDOURIDINE SYNTHASE"/>
    <property type="match status" value="1"/>
</dbReference>
<dbReference type="GO" id="GO:0003723">
    <property type="term" value="F:RNA binding"/>
    <property type="evidence" value="ECO:0007669"/>
    <property type="project" value="InterPro"/>
</dbReference>
<keyword evidence="4 7" id="KW-0413">Isomerase</keyword>
<dbReference type="PROSITE" id="PS01129">
    <property type="entry name" value="PSI_RLU"/>
    <property type="match status" value="1"/>
</dbReference>
<comment type="function">
    <text evidence="7">Responsible for synthesis of pseudouridine from uracil.</text>
</comment>
<reference evidence="10" key="1">
    <citation type="journal article" date="2023" name="G3 (Bethesda)">
        <title>Whole genome assembly and annotation of the endangered Caribbean coral Acropora cervicornis.</title>
        <authorList>
            <person name="Selwyn J.D."/>
            <person name="Vollmer S.V."/>
        </authorList>
    </citation>
    <scope>NUCLEOTIDE SEQUENCE</scope>
    <source>
        <strain evidence="10">K2</strain>
    </source>
</reference>
<dbReference type="AlphaFoldDB" id="A0AAD9UUR0"/>
<evidence type="ECO:0000256" key="6">
    <source>
        <dbReference type="PIRSR" id="PIRSR606225-1"/>
    </source>
</evidence>
<dbReference type="InterPro" id="IPR050188">
    <property type="entry name" value="RluA_PseudoU_synthase"/>
</dbReference>
<dbReference type="PANTHER" id="PTHR21600:SF40">
    <property type="entry name" value="PSEUDOURIDYLATE SYNTHASE RPUSD2"/>
    <property type="match status" value="1"/>
</dbReference>
<dbReference type="GO" id="GO:0009982">
    <property type="term" value="F:pseudouridine synthase activity"/>
    <property type="evidence" value="ECO:0007669"/>
    <property type="project" value="InterPro"/>
</dbReference>
<proteinExistence type="inferred from homology"/>
<keyword evidence="11" id="KW-1185">Reference proteome</keyword>
<dbReference type="GO" id="GO:0006397">
    <property type="term" value="P:mRNA processing"/>
    <property type="evidence" value="ECO:0007669"/>
    <property type="project" value="UniProtKB-KW"/>
</dbReference>
<dbReference type="Proteomes" id="UP001249851">
    <property type="component" value="Unassembled WGS sequence"/>
</dbReference>
<dbReference type="EMBL" id="JARQWQ010000111">
    <property type="protein sequence ID" value="KAK2550397.1"/>
    <property type="molecule type" value="Genomic_DNA"/>
</dbReference>
<feature type="compositionally biased region" description="Basic residues" evidence="8">
    <location>
        <begin position="14"/>
        <end position="30"/>
    </location>
</feature>
<dbReference type="FunFam" id="3.30.2350.10:FF:000010">
    <property type="entry name" value="RNA pseudouridine synthase domain-containing 2"/>
    <property type="match status" value="1"/>
</dbReference>
<evidence type="ECO:0000313" key="10">
    <source>
        <dbReference type="EMBL" id="KAK2550397.1"/>
    </source>
</evidence>
<dbReference type="InterPro" id="IPR006145">
    <property type="entry name" value="PsdUridine_synth_RsuA/RluA"/>
</dbReference>
<sequence>MAEQDGKQEESKRAMKRRKKMEARKEHQKKPNLGNSKNPGFDRKRFEETISFVENVNGSQATQGTVLKDNDVIRNTVHRHEPPVTDNPLEIIELTDDLVVLNKPSSIPVHPCGRYRHNTVVFILGKEHGLTNLFTLHRIDRLTSGILMFARTLTKTQELESQIRNREIEKEYVCRVQGEFPSGTVDCEEPIVVVSHKIGVCRVTPNGKPCKTAFTRISFNGNTSVVKCIPYTGRMHQIRVHLQWLGYPIINDPIYNHSSWGPNRGCGGVSDELVHEVICELAKSPTITGFVDGEDDKVKSRYIPNTTAEVGSTQSKDDSAFQSSRDQRYDNDCSECHISRRDPTPEELTMYLHSVAYKGPSWEYRTEVPPWAREDWSQQET</sequence>
<evidence type="ECO:0000259" key="9">
    <source>
        <dbReference type="Pfam" id="PF00849"/>
    </source>
</evidence>
<feature type="region of interest" description="Disordered" evidence="8">
    <location>
        <begin position="1"/>
        <end position="42"/>
    </location>
</feature>
<accession>A0AAD9UUR0</accession>
<dbReference type="CDD" id="cd02557">
    <property type="entry name" value="PseudoU_synth_ScRIB2"/>
    <property type="match status" value="1"/>
</dbReference>